<evidence type="ECO:0000259" key="10">
    <source>
        <dbReference type="PROSITE" id="PS51898"/>
    </source>
</evidence>
<dbReference type="GO" id="GO:0005737">
    <property type="term" value="C:cytoplasm"/>
    <property type="evidence" value="ECO:0007669"/>
    <property type="project" value="UniProtKB-SubCell"/>
</dbReference>
<dbReference type="InterPro" id="IPR050090">
    <property type="entry name" value="Tyrosine_recombinase_XerCD"/>
</dbReference>
<evidence type="ECO:0000256" key="7">
    <source>
        <dbReference type="ARBA" id="ARBA00023172"/>
    </source>
</evidence>
<dbReference type="InterPro" id="IPR010998">
    <property type="entry name" value="Integrase_recombinase_N"/>
</dbReference>
<evidence type="ECO:0000313" key="13">
    <source>
        <dbReference type="Proteomes" id="UP000179245"/>
    </source>
</evidence>
<evidence type="ECO:0000256" key="4">
    <source>
        <dbReference type="ARBA" id="ARBA00022829"/>
    </source>
</evidence>
<dbReference type="PROSITE" id="PS51898">
    <property type="entry name" value="TYR_RECOMBINASE"/>
    <property type="match status" value="1"/>
</dbReference>
<organism evidence="12 13">
    <name type="scientific">Candidatus Wildermuthbacteria bacterium GWA2_46_15</name>
    <dbReference type="NCBI Taxonomy" id="1802443"/>
    <lineage>
        <taxon>Bacteria</taxon>
        <taxon>Candidatus Wildermuthiibacteriota</taxon>
    </lineage>
</organism>
<dbReference type="GO" id="GO:0051301">
    <property type="term" value="P:cell division"/>
    <property type="evidence" value="ECO:0007669"/>
    <property type="project" value="UniProtKB-KW"/>
</dbReference>
<evidence type="ECO:0000256" key="5">
    <source>
        <dbReference type="ARBA" id="ARBA00022908"/>
    </source>
</evidence>
<keyword evidence="5" id="KW-0229">DNA integration</keyword>
<keyword evidence="3" id="KW-0132">Cell division</keyword>
<comment type="subcellular location">
    <subcellularLocation>
        <location evidence="1">Cytoplasm</location>
    </subcellularLocation>
</comment>
<evidence type="ECO:0000256" key="9">
    <source>
        <dbReference type="PROSITE-ProRule" id="PRU01248"/>
    </source>
</evidence>
<feature type="domain" description="Core-binding (CB)" evidence="11">
    <location>
        <begin position="6"/>
        <end position="101"/>
    </location>
</feature>
<dbReference type="GO" id="GO:0015074">
    <property type="term" value="P:DNA integration"/>
    <property type="evidence" value="ECO:0007669"/>
    <property type="project" value="UniProtKB-KW"/>
</dbReference>
<reference evidence="12 13" key="1">
    <citation type="journal article" date="2016" name="Nat. Commun.">
        <title>Thousands of microbial genomes shed light on interconnected biogeochemical processes in an aquifer system.</title>
        <authorList>
            <person name="Anantharaman K."/>
            <person name="Brown C.T."/>
            <person name="Hug L.A."/>
            <person name="Sharon I."/>
            <person name="Castelle C.J."/>
            <person name="Probst A.J."/>
            <person name="Thomas B.C."/>
            <person name="Singh A."/>
            <person name="Wilkins M.J."/>
            <person name="Karaoz U."/>
            <person name="Brodie E.L."/>
            <person name="Williams K.H."/>
            <person name="Hubbard S.S."/>
            <person name="Banfield J.F."/>
        </authorList>
    </citation>
    <scope>NUCLEOTIDE SEQUENCE [LARGE SCALE GENOMIC DNA]</scope>
</reference>
<evidence type="ECO:0008006" key="14">
    <source>
        <dbReference type="Google" id="ProtNLM"/>
    </source>
</evidence>
<dbReference type="InterPro" id="IPR011010">
    <property type="entry name" value="DNA_brk_join_enz"/>
</dbReference>
<evidence type="ECO:0000313" key="12">
    <source>
        <dbReference type="EMBL" id="OHA62661.1"/>
    </source>
</evidence>
<dbReference type="PANTHER" id="PTHR30349">
    <property type="entry name" value="PHAGE INTEGRASE-RELATED"/>
    <property type="match status" value="1"/>
</dbReference>
<dbReference type="Pfam" id="PF00589">
    <property type="entry name" value="Phage_integrase"/>
    <property type="match status" value="1"/>
</dbReference>
<dbReference type="GO" id="GO:0007059">
    <property type="term" value="P:chromosome segregation"/>
    <property type="evidence" value="ECO:0007669"/>
    <property type="project" value="UniProtKB-KW"/>
</dbReference>
<keyword evidence="6 9" id="KW-0238">DNA-binding</keyword>
<dbReference type="GO" id="GO:0003677">
    <property type="term" value="F:DNA binding"/>
    <property type="evidence" value="ECO:0007669"/>
    <property type="project" value="UniProtKB-UniRule"/>
</dbReference>
<evidence type="ECO:0000256" key="8">
    <source>
        <dbReference type="ARBA" id="ARBA00023306"/>
    </source>
</evidence>
<dbReference type="InterPro" id="IPR004107">
    <property type="entry name" value="Integrase_SAM-like_N"/>
</dbReference>
<dbReference type="InterPro" id="IPR013762">
    <property type="entry name" value="Integrase-like_cat_sf"/>
</dbReference>
<evidence type="ECO:0000256" key="1">
    <source>
        <dbReference type="ARBA" id="ARBA00004496"/>
    </source>
</evidence>
<keyword evidence="2" id="KW-0963">Cytoplasm</keyword>
<keyword evidence="7" id="KW-0233">DNA recombination</keyword>
<dbReference type="AlphaFoldDB" id="A0A1G2QRX9"/>
<evidence type="ECO:0000256" key="3">
    <source>
        <dbReference type="ARBA" id="ARBA00022618"/>
    </source>
</evidence>
<dbReference type="PROSITE" id="PS51900">
    <property type="entry name" value="CB"/>
    <property type="match status" value="1"/>
</dbReference>
<dbReference type="InterPro" id="IPR002104">
    <property type="entry name" value="Integrase_catalytic"/>
</dbReference>
<sequence>MNNSDKPILSHLNDFLDWIDVEKGLSSKTQENYGRFLKRFLDWLKESRLENIKPHELTSDHVWQYRVFLSRQLSPKTKASLKKTTQNYYLIALRALLNYFTERDIVSLPSEKIKLAKDKSEKQVRFLTLEQLEKLFSAIDTDKPSGLRDRAILESFFSTGMRIAELVSLDREQIKFPAETQELELGIIGKGNRSRTVYFSKRALSWLRKYLATRDDKEKALFIHYRSKKNASSRLTPRAIEKIMKKYAIASGIPLSSTPHVLRHTFATDLLNEGVDLRMIQEFLGHKSITATQIYAHVTSKKLREIHQKFHGGRRLKT</sequence>
<dbReference type="Gene3D" id="1.10.150.130">
    <property type="match status" value="1"/>
</dbReference>
<evidence type="ECO:0000256" key="2">
    <source>
        <dbReference type="ARBA" id="ARBA00022490"/>
    </source>
</evidence>
<gene>
    <name evidence="12" type="ORF">A2117_02280</name>
</gene>
<dbReference type="InterPro" id="IPR044068">
    <property type="entry name" value="CB"/>
</dbReference>
<dbReference type="GO" id="GO:0006310">
    <property type="term" value="P:DNA recombination"/>
    <property type="evidence" value="ECO:0007669"/>
    <property type="project" value="UniProtKB-KW"/>
</dbReference>
<keyword evidence="4" id="KW-0159">Chromosome partition</keyword>
<accession>A0A1G2QRX9</accession>
<feature type="domain" description="Tyr recombinase" evidence="10">
    <location>
        <begin position="122"/>
        <end position="308"/>
    </location>
</feature>
<dbReference type="Proteomes" id="UP000179245">
    <property type="component" value="Unassembled WGS sequence"/>
</dbReference>
<keyword evidence="8" id="KW-0131">Cell cycle</keyword>
<dbReference type="EMBL" id="MHTO01000005">
    <property type="protein sequence ID" value="OHA62661.1"/>
    <property type="molecule type" value="Genomic_DNA"/>
</dbReference>
<evidence type="ECO:0000259" key="11">
    <source>
        <dbReference type="PROSITE" id="PS51900"/>
    </source>
</evidence>
<dbReference type="SUPFAM" id="SSF56349">
    <property type="entry name" value="DNA breaking-rejoining enzymes"/>
    <property type="match status" value="1"/>
</dbReference>
<proteinExistence type="predicted"/>
<comment type="caution">
    <text evidence="12">The sequence shown here is derived from an EMBL/GenBank/DDBJ whole genome shotgun (WGS) entry which is preliminary data.</text>
</comment>
<dbReference type="STRING" id="1802443.A2117_02280"/>
<dbReference type="Pfam" id="PF02899">
    <property type="entry name" value="Phage_int_SAM_1"/>
    <property type="match status" value="1"/>
</dbReference>
<evidence type="ECO:0000256" key="6">
    <source>
        <dbReference type="ARBA" id="ARBA00023125"/>
    </source>
</evidence>
<dbReference type="PANTHER" id="PTHR30349:SF77">
    <property type="entry name" value="TYROSINE RECOMBINASE XERC"/>
    <property type="match status" value="1"/>
</dbReference>
<name>A0A1G2QRX9_9BACT</name>
<dbReference type="Gene3D" id="1.10.443.10">
    <property type="entry name" value="Intergrase catalytic core"/>
    <property type="match status" value="1"/>
</dbReference>
<protein>
    <recommendedName>
        <fullName evidence="14">Tyrosine recombinase XerC</fullName>
    </recommendedName>
</protein>